<reference evidence="1" key="1">
    <citation type="submission" date="2021-12" db="EMBL/GenBank/DDBJ databases">
        <title>Enterovibrio ZSDZ35 sp. nov. and Enterovibrio ZSDZ42 sp. nov., isolated from coastal seawater in Qingdao.</title>
        <authorList>
            <person name="Zhang P."/>
        </authorList>
    </citation>
    <scope>NUCLEOTIDE SEQUENCE</scope>
    <source>
        <strain evidence="1">ZSDZ42</strain>
    </source>
</reference>
<dbReference type="Proteomes" id="UP001149400">
    <property type="component" value="Unassembled WGS sequence"/>
</dbReference>
<evidence type="ECO:0000313" key="1">
    <source>
        <dbReference type="EMBL" id="MDD1792167.1"/>
    </source>
</evidence>
<dbReference type="InterPro" id="IPR021700">
    <property type="entry name" value="DUF3283"/>
</dbReference>
<gene>
    <name evidence="1" type="ORF">LRP50_03405</name>
</gene>
<dbReference type="Pfam" id="PF11686">
    <property type="entry name" value="DUF3283"/>
    <property type="match status" value="1"/>
</dbReference>
<keyword evidence="2" id="KW-1185">Reference proteome</keyword>
<proteinExistence type="predicted"/>
<evidence type="ECO:0000313" key="2">
    <source>
        <dbReference type="Proteomes" id="UP001149400"/>
    </source>
</evidence>
<accession>A0ABT5QVX8</accession>
<name>A0ABT5QVX8_9GAMM</name>
<dbReference type="Gene3D" id="1.20.58.250">
    <property type="entry name" value="DNA polymerase III-theta"/>
    <property type="match status" value="1"/>
</dbReference>
<organism evidence="1 2">
    <name type="scientific">Enterovibrio gelatinilyticus</name>
    <dbReference type="NCBI Taxonomy" id="2899819"/>
    <lineage>
        <taxon>Bacteria</taxon>
        <taxon>Pseudomonadati</taxon>
        <taxon>Pseudomonadota</taxon>
        <taxon>Gammaproteobacteria</taxon>
        <taxon>Vibrionales</taxon>
        <taxon>Vibrionaceae</taxon>
        <taxon>Enterovibrio</taxon>
    </lineage>
</organism>
<dbReference type="RefSeq" id="WP_274163087.1">
    <property type="nucleotide sequence ID" value="NZ_JAJUBC010000003.1"/>
</dbReference>
<sequence length="68" mass="7727">MNNNLALLPADEKQKIELDKQAAYAVWQVKNALAERSTFAQQAQALTDEDERAHFVDCVEKYSKKMGL</sequence>
<protein>
    <submittedName>
        <fullName evidence="1">DUF3283 family protein</fullName>
    </submittedName>
</protein>
<dbReference type="InterPro" id="IPR036745">
    <property type="entry name" value="PolIII_theta_sf"/>
</dbReference>
<comment type="caution">
    <text evidence="1">The sequence shown here is derived from an EMBL/GenBank/DDBJ whole genome shotgun (WGS) entry which is preliminary data.</text>
</comment>
<dbReference type="EMBL" id="JAJUBC010000003">
    <property type="protein sequence ID" value="MDD1792167.1"/>
    <property type="molecule type" value="Genomic_DNA"/>
</dbReference>